<dbReference type="GO" id="GO:0008170">
    <property type="term" value="F:N-methyltransferase activity"/>
    <property type="evidence" value="ECO:0007669"/>
    <property type="project" value="InterPro"/>
</dbReference>
<evidence type="ECO:0000313" key="3">
    <source>
        <dbReference type="EMBL" id="SER27659.1"/>
    </source>
</evidence>
<reference evidence="3 4" key="1">
    <citation type="submission" date="2016-10" db="EMBL/GenBank/DDBJ databases">
        <authorList>
            <person name="de Groot N.N."/>
        </authorList>
    </citation>
    <scope>NUCLEOTIDE SEQUENCE [LARGE SCALE GENOMIC DNA]</scope>
    <source>
        <strain evidence="3 4">A52C2</strain>
    </source>
</reference>
<protein>
    <submittedName>
        <fullName evidence="3">N-6 DNA Methylase</fullName>
    </submittedName>
</protein>
<keyword evidence="3" id="KW-0489">Methyltransferase</keyword>
<comment type="similarity">
    <text evidence="1">Belongs to the N(4)/N(6)-methyltransferase family.</text>
</comment>
<feature type="domain" description="DNA methylase adenine-specific" evidence="2">
    <location>
        <begin position="116"/>
        <end position="225"/>
    </location>
</feature>
<dbReference type="STRING" id="1855383.SAMN05216548_11467"/>
<dbReference type="InterPro" id="IPR003356">
    <property type="entry name" value="DNA_methylase_A-5"/>
</dbReference>
<proteinExistence type="inferred from homology"/>
<organism evidence="3 4">
    <name type="scientific">Faunimonas pinastri</name>
    <dbReference type="NCBI Taxonomy" id="1855383"/>
    <lineage>
        <taxon>Bacteria</taxon>
        <taxon>Pseudomonadati</taxon>
        <taxon>Pseudomonadota</taxon>
        <taxon>Alphaproteobacteria</taxon>
        <taxon>Hyphomicrobiales</taxon>
        <taxon>Afifellaceae</taxon>
        <taxon>Faunimonas</taxon>
    </lineage>
</organism>
<dbReference type="Gene3D" id="3.40.50.150">
    <property type="entry name" value="Vaccinia Virus protein VP39"/>
    <property type="match status" value="1"/>
</dbReference>
<accession>A0A1H9MW08</accession>
<sequence length="249" mass="27269">MAQPTARRVVADPRHKEATKTFLGLLADVTNREGWREREAFRTWLHAAFYSLRGSVLKPDGDAWRHNEAEYMKIVARCQIAKATMGDFARLLGIAGRALAEAPYDFLGPIFMEVEANTQIGQFFTPDSVSELIARLSLSNVPVILAEARAEGRDHLLLQEPACGVGGMILASNRVLTEQGLDIGRDAYWHAIDVDFDAMCGCYIQLALTGSSAVVYHGNTLTLETWLATPTPAALMRAKKPAALPEAAE</sequence>
<dbReference type="PRINTS" id="PR00507">
    <property type="entry name" value="N12N6MTFRASE"/>
</dbReference>
<dbReference type="RefSeq" id="WP_092498534.1">
    <property type="nucleotide sequence ID" value="NZ_FOFG01000014.1"/>
</dbReference>
<dbReference type="Pfam" id="PF02384">
    <property type="entry name" value="N6_Mtase"/>
    <property type="match status" value="1"/>
</dbReference>
<dbReference type="InterPro" id="IPR029063">
    <property type="entry name" value="SAM-dependent_MTases_sf"/>
</dbReference>
<evidence type="ECO:0000313" key="4">
    <source>
        <dbReference type="Proteomes" id="UP000199647"/>
    </source>
</evidence>
<keyword evidence="4" id="KW-1185">Reference proteome</keyword>
<dbReference type="GO" id="GO:0003677">
    <property type="term" value="F:DNA binding"/>
    <property type="evidence" value="ECO:0007669"/>
    <property type="project" value="InterPro"/>
</dbReference>
<evidence type="ECO:0000259" key="2">
    <source>
        <dbReference type="Pfam" id="PF02384"/>
    </source>
</evidence>
<dbReference type="OrthoDB" id="9784823at2"/>
<dbReference type="SUPFAM" id="SSF53335">
    <property type="entry name" value="S-adenosyl-L-methionine-dependent methyltransferases"/>
    <property type="match status" value="1"/>
</dbReference>
<name>A0A1H9MW08_9HYPH</name>
<gene>
    <name evidence="3" type="ORF">SAMN05216548_11467</name>
</gene>
<keyword evidence="3" id="KW-0808">Transferase</keyword>
<dbReference type="EMBL" id="FOFG01000014">
    <property type="protein sequence ID" value="SER27659.1"/>
    <property type="molecule type" value="Genomic_DNA"/>
</dbReference>
<dbReference type="GO" id="GO:0032259">
    <property type="term" value="P:methylation"/>
    <property type="evidence" value="ECO:0007669"/>
    <property type="project" value="UniProtKB-KW"/>
</dbReference>
<dbReference type="AlphaFoldDB" id="A0A1H9MW08"/>
<dbReference type="Proteomes" id="UP000199647">
    <property type="component" value="Unassembled WGS sequence"/>
</dbReference>
<evidence type="ECO:0000256" key="1">
    <source>
        <dbReference type="ARBA" id="ARBA00006594"/>
    </source>
</evidence>